<evidence type="ECO:0000256" key="6">
    <source>
        <dbReference type="ARBA" id="ARBA00022692"/>
    </source>
</evidence>
<dbReference type="InterPro" id="IPR038318">
    <property type="entry name" value="KdpD_sf"/>
</dbReference>
<dbReference type="PANTHER" id="PTHR44757:SF2">
    <property type="entry name" value="BIOFILM ARCHITECTURE MAINTENANCE PROTEIN MBAA"/>
    <property type="match status" value="1"/>
</dbReference>
<feature type="domain" description="EAL" evidence="16">
    <location>
        <begin position="708"/>
        <end position="962"/>
    </location>
</feature>
<dbReference type="Proteomes" id="UP000077857">
    <property type="component" value="Unassembled WGS sequence"/>
</dbReference>
<dbReference type="CDD" id="cd00130">
    <property type="entry name" value="PAS"/>
    <property type="match status" value="2"/>
</dbReference>
<feature type="domain" description="PAS" evidence="14">
    <location>
        <begin position="404"/>
        <end position="450"/>
    </location>
</feature>
<dbReference type="PROSITE" id="PS50887">
    <property type="entry name" value="GGDEF"/>
    <property type="match status" value="1"/>
</dbReference>
<feature type="domain" description="PAC" evidence="15">
    <location>
        <begin position="477"/>
        <end position="529"/>
    </location>
</feature>
<dbReference type="Gene3D" id="3.30.450.20">
    <property type="entry name" value="PAS domain"/>
    <property type="match status" value="3"/>
</dbReference>
<dbReference type="SMART" id="SM00091">
    <property type="entry name" value="PAS"/>
    <property type="match status" value="3"/>
</dbReference>
<evidence type="ECO:0000259" key="15">
    <source>
        <dbReference type="PROSITE" id="PS50113"/>
    </source>
</evidence>
<dbReference type="CDD" id="cd01948">
    <property type="entry name" value="EAL"/>
    <property type="match status" value="1"/>
</dbReference>
<dbReference type="SUPFAM" id="SSF141868">
    <property type="entry name" value="EAL domain-like"/>
    <property type="match status" value="1"/>
</dbReference>
<evidence type="ECO:0000256" key="10">
    <source>
        <dbReference type="ARBA" id="ARBA00022989"/>
    </source>
</evidence>
<feature type="domain" description="GGDEF" evidence="17">
    <location>
        <begin position="561"/>
        <end position="699"/>
    </location>
</feature>
<evidence type="ECO:0000256" key="1">
    <source>
        <dbReference type="ARBA" id="ARBA00004141"/>
    </source>
</evidence>
<feature type="transmembrane region" description="Helical" evidence="13">
    <location>
        <begin position="61"/>
        <end position="88"/>
    </location>
</feature>
<dbReference type="SUPFAM" id="SSF55785">
    <property type="entry name" value="PYP-like sensor domain (PAS domain)"/>
    <property type="match status" value="3"/>
</dbReference>
<dbReference type="Gene3D" id="3.20.20.450">
    <property type="entry name" value="EAL domain"/>
    <property type="match status" value="1"/>
</dbReference>
<dbReference type="InterPro" id="IPR013656">
    <property type="entry name" value="PAS_4"/>
</dbReference>
<keyword evidence="7" id="KW-0547">Nucleotide-binding</keyword>
<dbReference type="InterPro" id="IPR035919">
    <property type="entry name" value="EAL_sf"/>
</dbReference>
<sequence length="963" mass="106391">MPENTTSVTGQEWLGAKFPSLVGGRRGGLRHCLFAALVTVLALLVRLGWAPASAELQHLTFFPAVVVSAAVGGYRAGLLATGLGALAATYFFTPPYFAITADNLRLSFWANSVFAFDGIVVSLAIEAMHRYRDRYRGELVQSEAALAALNESQGRFRSLFEQLPDPAWLIRDEHFVEANAAALRALGLSSKPELLHLHPVDISPEFQPDGEASALKAAKQFEIVRRSGIHRFNWTHLRADGTLLPVEVTLTQIQWDGRPAMYSVWRDMGDSQRAAENLRRAKQLMESVIQNIPAVVFLKRADDLRFELFNRAGEELLGYRAEQVLGKTDADLFPPQQAELFADSDRQALAAAETLDIPESVVATAQGELRCLYVRKTALRDAAGNATHLLGIAIDITERKQAEEEMRIAAVTFETDAAIMISDPGGNILRVNNAFQKITGYSAEEVAGKNPSILSSGRHDNVFYSEMWSRLLQTGTWAGEIWDRRKSGQIYPKWLTITAVKNPAGATTGYVAIFTDITERKRAEAEIRNLAFYDPLTKLPNRRLLLDRFNQALANSARSRQYGAVLFLDMDKFKMLNDTLGHDYGDLMLIEVAKRIGFVVRGSDTVARLGGDEFVVLIEELGEDPLQASNKLIAVAEKIRAALAVAYHIENHVYHSSPSIGVSLFCGDGLSTGDILKRADIAMYQAKNSGRNTVRFYDPEMQQAVETRAALEADLRQALAAGQLHLYYQIQIDSNGKPLGAEALIRWLHPQRGMVSPAQFIPVAEESSLILEIGAWVLDTACRQLAAWQQQEATRGLLLAINVSAHQFRQPDFVDAVSTAISAHNINVDRLKLELTESVIVDDVGEVVAKMHRLKALGVRLSLDDFGTGYSSLSYLKQMPLDQLKIDQSFVRDVVSDPNDAVLVKTIIDMANNFRFNVIAEGVETAAQHAFLKDNRCAAFQGYLFGKPLPIAEFKILLDSLPA</sequence>
<dbReference type="Gene3D" id="1.20.120.620">
    <property type="entry name" value="Backbone structure of the membrane domain of e. Coli histidine kinase receptor kdpd"/>
    <property type="match status" value="1"/>
</dbReference>
<dbReference type="InterPro" id="IPR029787">
    <property type="entry name" value="Nucleotide_cyclase"/>
</dbReference>
<evidence type="ECO:0000259" key="16">
    <source>
        <dbReference type="PROSITE" id="PS50883"/>
    </source>
</evidence>
<evidence type="ECO:0000256" key="7">
    <source>
        <dbReference type="ARBA" id="ARBA00022741"/>
    </source>
</evidence>
<evidence type="ECO:0000256" key="13">
    <source>
        <dbReference type="SAM" id="Phobius"/>
    </source>
</evidence>
<dbReference type="Pfam" id="PF08448">
    <property type="entry name" value="PAS_4"/>
    <property type="match status" value="1"/>
</dbReference>
<keyword evidence="9" id="KW-0067">ATP-binding</keyword>
<evidence type="ECO:0000256" key="3">
    <source>
        <dbReference type="ARBA" id="ARBA00022553"/>
    </source>
</evidence>
<dbReference type="GO" id="GO:0000160">
    <property type="term" value="P:phosphorelay signal transduction system"/>
    <property type="evidence" value="ECO:0007669"/>
    <property type="project" value="UniProtKB-KW"/>
</dbReference>
<dbReference type="InterPro" id="IPR001633">
    <property type="entry name" value="EAL_dom"/>
</dbReference>
<dbReference type="Pfam" id="PF13493">
    <property type="entry name" value="DUF4118"/>
    <property type="match status" value="1"/>
</dbReference>
<gene>
    <name evidence="18" type="ORF">A1507_04585</name>
</gene>
<keyword evidence="4" id="KW-0973">c-di-GMP</keyword>
<keyword evidence="12 13" id="KW-0472">Membrane</keyword>
<dbReference type="GO" id="GO:0016301">
    <property type="term" value="F:kinase activity"/>
    <property type="evidence" value="ECO:0007669"/>
    <property type="project" value="UniProtKB-KW"/>
</dbReference>
<dbReference type="Pfam" id="PF00563">
    <property type="entry name" value="EAL"/>
    <property type="match status" value="1"/>
</dbReference>
<keyword evidence="5" id="KW-0808">Transferase</keyword>
<feature type="transmembrane region" description="Helical" evidence="13">
    <location>
        <begin position="28"/>
        <end position="49"/>
    </location>
</feature>
<dbReference type="GO" id="GO:0016020">
    <property type="term" value="C:membrane"/>
    <property type="evidence" value="ECO:0007669"/>
    <property type="project" value="UniProtKB-SubCell"/>
</dbReference>
<accession>A0A177MWQ5</accession>
<comment type="caution">
    <text evidence="18">The sequence shown here is derived from an EMBL/GenBank/DDBJ whole genome shotgun (WGS) entry which is preliminary data.</text>
</comment>
<dbReference type="PANTHER" id="PTHR44757">
    <property type="entry name" value="DIGUANYLATE CYCLASE DGCP"/>
    <property type="match status" value="1"/>
</dbReference>
<dbReference type="InterPro" id="IPR052155">
    <property type="entry name" value="Biofilm_reg_signaling"/>
</dbReference>
<dbReference type="AlphaFoldDB" id="A0A177MWQ5"/>
<dbReference type="InterPro" id="IPR000014">
    <property type="entry name" value="PAS"/>
</dbReference>
<comment type="subcellular location">
    <subcellularLocation>
        <location evidence="1">Membrane</location>
        <topology evidence="1">Multi-pass membrane protein</topology>
    </subcellularLocation>
</comment>
<keyword evidence="10 13" id="KW-1133">Transmembrane helix</keyword>
<organism evidence="18 19">
    <name type="scientific">Methylomonas koyamae</name>
    <dbReference type="NCBI Taxonomy" id="702114"/>
    <lineage>
        <taxon>Bacteria</taxon>
        <taxon>Pseudomonadati</taxon>
        <taxon>Pseudomonadota</taxon>
        <taxon>Gammaproteobacteria</taxon>
        <taxon>Methylococcales</taxon>
        <taxon>Methylococcaceae</taxon>
        <taxon>Methylomonas</taxon>
    </lineage>
</organism>
<evidence type="ECO:0000256" key="5">
    <source>
        <dbReference type="ARBA" id="ARBA00022679"/>
    </source>
</evidence>
<dbReference type="InterPro" id="IPR035965">
    <property type="entry name" value="PAS-like_dom_sf"/>
</dbReference>
<evidence type="ECO:0000256" key="2">
    <source>
        <dbReference type="ARBA" id="ARBA00012282"/>
    </source>
</evidence>
<dbReference type="FunFam" id="3.20.20.450:FF:000001">
    <property type="entry name" value="Cyclic di-GMP phosphodiesterase yahA"/>
    <property type="match status" value="1"/>
</dbReference>
<reference evidence="18 19" key="1">
    <citation type="submission" date="2016-03" db="EMBL/GenBank/DDBJ databases">
        <authorList>
            <person name="Ploux O."/>
        </authorList>
    </citation>
    <scope>NUCLEOTIDE SEQUENCE [LARGE SCALE GENOMIC DNA]</scope>
    <source>
        <strain evidence="18 19">R-45378</strain>
    </source>
</reference>
<dbReference type="EC" id="3.1.4.52" evidence="2"/>
<dbReference type="InterPro" id="IPR001610">
    <property type="entry name" value="PAC"/>
</dbReference>
<evidence type="ECO:0000313" key="19">
    <source>
        <dbReference type="Proteomes" id="UP000077857"/>
    </source>
</evidence>
<dbReference type="SUPFAM" id="SSF55073">
    <property type="entry name" value="Nucleotide cyclase"/>
    <property type="match status" value="1"/>
</dbReference>
<evidence type="ECO:0000313" key="18">
    <source>
        <dbReference type="EMBL" id="OAI09814.1"/>
    </source>
</evidence>
<dbReference type="InterPro" id="IPR043128">
    <property type="entry name" value="Rev_trsase/Diguanyl_cyclase"/>
</dbReference>
<dbReference type="InterPro" id="IPR025201">
    <property type="entry name" value="KdpD_TM"/>
</dbReference>
<name>A0A177MWQ5_9GAMM</name>
<feature type="transmembrane region" description="Helical" evidence="13">
    <location>
        <begin position="108"/>
        <end position="128"/>
    </location>
</feature>
<dbReference type="SMART" id="SM00086">
    <property type="entry name" value="PAC"/>
    <property type="match status" value="3"/>
</dbReference>
<dbReference type="InterPro" id="IPR000700">
    <property type="entry name" value="PAS-assoc_C"/>
</dbReference>
<evidence type="ECO:0000259" key="17">
    <source>
        <dbReference type="PROSITE" id="PS50887"/>
    </source>
</evidence>
<dbReference type="NCBIfam" id="TIGR00254">
    <property type="entry name" value="GGDEF"/>
    <property type="match status" value="1"/>
</dbReference>
<keyword evidence="6 13" id="KW-0812">Transmembrane</keyword>
<evidence type="ECO:0000259" key="14">
    <source>
        <dbReference type="PROSITE" id="PS50112"/>
    </source>
</evidence>
<dbReference type="SMART" id="SM00267">
    <property type="entry name" value="GGDEF"/>
    <property type="match status" value="1"/>
</dbReference>
<dbReference type="OrthoDB" id="9804951at2"/>
<dbReference type="PROSITE" id="PS50112">
    <property type="entry name" value="PAS"/>
    <property type="match status" value="2"/>
</dbReference>
<dbReference type="NCBIfam" id="TIGR00229">
    <property type="entry name" value="sensory_box"/>
    <property type="match status" value="3"/>
</dbReference>
<dbReference type="RefSeq" id="WP_082877893.1">
    <property type="nucleotide sequence ID" value="NZ_LUUJ01000145.1"/>
</dbReference>
<dbReference type="EMBL" id="LUUJ01000145">
    <property type="protein sequence ID" value="OAI09814.1"/>
    <property type="molecule type" value="Genomic_DNA"/>
</dbReference>
<dbReference type="GO" id="GO:0005524">
    <property type="term" value="F:ATP binding"/>
    <property type="evidence" value="ECO:0007669"/>
    <property type="project" value="UniProtKB-KW"/>
</dbReference>
<dbReference type="CDD" id="cd01949">
    <property type="entry name" value="GGDEF"/>
    <property type="match status" value="1"/>
</dbReference>
<dbReference type="Pfam" id="PF13426">
    <property type="entry name" value="PAS_9"/>
    <property type="match status" value="2"/>
</dbReference>
<dbReference type="PROSITE" id="PS50113">
    <property type="entry name" value="PAC"/>
    <property type="match status" value="2"/>
</dbReference>
<feature type="domain" description="PAC" evidence="15">
    <location>
        <begin position="355"/>
        <end position="408"/>
    </location>
</feature>
<dbReference type="GO" id="GO:0071111">
    <property type="term" value="F:cyclic-guanylate-specific phosphodiesterase activity"/>
    <property type="evidence" value="ECO:0007669"/>
    <property type="project" value="UniProtKB-EC"/>
</dbReference>
<evidence type="ECO:0000256" key="8">
    <source>
        <dbReference type="ARBA" id="ARBA00022777"/>
    </source>
</evidence>
<proteinExistence type="predicted"/>
<evidence type="ECO:0000256" key="4">
    <source>
        <dbReference type="ARBA" id="ARBA00022636"/>
    </source>
</evidence>
<dbReference type="InterPro" id="IPR000160">
    <property type="entry name" value="GGDEF_dom"/>
</dbReference>
<evidence type="ECO:0000256" key="9">
    <source>
        <dbReference type="ARBA" id="ARBA00022840"/>
    </source>
</evidence>
<keyword evidence="8" id="KW-0418">Kinase</keyword>
<keyword evidence="3" id="KW-0597">Phosphoprotein</keyword>
<dbReference type="Gene3D" id="3.30.70.270">
    <property type="match status" value="1"/>
</dbReference>
<dbReference type="SMART" id="SM00052">
    <property type="entry name" value="EAL"/>
    <property type="match status" value="1"/>
</dbReference>
<evidence type="ECO:0000256" key="12">
    <source>
        <dbReference type="ARBA" id="ARBA00023136"/>
    </source>
</evidence>
<protein>
    <recommendedName>
        <fullName evidence="2">cyclic-guanylate-specific phosphodiesterase</fullName>
        <ecNumber evidence="2">3.1.4.52</ecNumber>
    </recommendedName>
</protein>
<evidence type="ECO:0000256" key="11">
    <source>
        <dbReference type="ARBA" id="ARBA00023012"/>
    </source>
</evidence>
<dbReference type="Pfam" id="PF00990">
    <property type="entry name" value="GGDEF"/>
    <property type="match status" value="1"/>
</dbReference>
<feature type="domain" description="PAS" evidence="14">
    <location>
        <begin position="281"/>
        <end position="352"/>
    </location>
</feature>
<dbReference type="PROSITE" id="PS50883">
    <property type="entry name" value="EAL"/>
    <property type="match status" value="1"/>
</dbReference>
<keyword evidence="11" id="KW-0902">Two-component regulatory system</keyword>